<dbReference type="PANTHER" id="PTHR43774:SF1">
    <property type="entry name" value="PEPTIDE METHIONINE SULFOXIDE REDUCTASE MSRA 2"/>
    <property type="match status" value="1"/>
</dbReference>
<evidence type="ECO:0000256" key="1">
    <source>
        <dbReference type="ARBA" id="ARBA00012502"/>
    </source>
</evidence>
<dbReference type="Pfam" id="PF01625">
    <property type="entry name" value="PMSR"/>
    <property type="match status" value="1"/>
</dbReference>
<sequence>MLQQIGFGGGCHWCTEAVFQHLKGVHLVKQGWIANRAEQATFSEAVLVDYDPAIIPLSVLVEAHLITHSSTSLHGMRKKYRSAVYVLDSCQKMSVREIIKHLQPKFDKPLIVQTLDFGGFRDNEEHFKNYYLNKPEAPFCGQYIQPKLALLQERLGEYFSPPL</sequence>
<name>A0ABQ1V242_9BACT</name>
<dbReference type="PANTHER" id="PTHR43774">
    <property type="entry name" value="PEPTIDE METHIONINE SULFOXIDE REDUCTASE"/>
    <property type="match status" value="1"/>
</dbReference>
<evidence type="ECO:0000256" key="2">
    <source>
        <dbReference type="ARBA" id="ARBA00023002"/>
    </source>
</evidence>
<comment type="catalytic activity">
    <reaction evidence="3">
        <text>L-methionyl-[protein] + [thioredoxin]-disulfide + H2O = L-methionyl-(S)-S-oxide-[protein] + [thioredoxin]-dithiol</text>
        <dbReference type="Rhea" id="RHEA:14217"/>
        <dbReference type="Rhea" id="RHEA-COMP:10698"/>
        <dbReference type="Rhea" id="RHEA-COMP:10700"/>
        <dbReference type="Rhea" id="RHEA-COMP:12313"/>
        <dbReference type="Rhea" id="RHEA-COMP:12315"/>
        <dbReference type="ChEBI" id="CHEBI:15377"/>
        <dbReference type="ChEBI" id="CHEBI:16044"/>
        <dbReference type="ChEBI" id="CHEBI:29950"/>
        <dbReference type="ChEBI" id="CHEBI:44120"/>
        <dbReference type="ChEBI" id="CHEBI:50058"/>
        <dbReference type="EC" id="1.8.4.11"/>
    </reaction>
</comment>
<dbReference type="InterPro" id="IPR002569">
    <property type="entry name" value="Met_Sox_Rdtase_MsrA_dom"/>
</dbReference>
<evidence type="ECO:0000256" key="4">
    <source>
        <dbReference type="ARBA" id="ARBA00048782"/>
    </source>
</evidence>
<reference evidence="7" key="1">
    <citation type="journal article" date="2019" name="Int. J. Syst. Evol. Microbiol.">
        <title>The Global Catalogue of Microorganisms (GCM) 10K type strain sequencing project: providing services to taxonomists for standard genome sequencing and annotation.</title>
        <authorList>
            <consortium name="The Broad Institute Genomics Platform"/>
            <consortium name="The Broad Institute Genome Sequencing Center for Infectious Disease"/>
            <person name="Wu L."/>
            <person name="Ma J."/>
        </authorList>
    </citation>
    <scope>NUCLEOTIDE SEQUENCE [LARGE SCALE GENOMIC DNA]</scope>
    <source>
        <strain evidence="7">CGMCC 1.15407</strain>
    </source>
</reference>
<accession>A0ABQ1V242</accession>
<evidence type="ECO:0000313" key="7">
    <source>
        <dbReference type="Proteomes" id="UP000647339"/>
    </source>
</evidence>
<proteinExistence type="predicted"/>
<dbReference type="Proteomes" id="UP000647339">
    <property type="component" value="Unassembled WGS sequence"/>
</dbReference>
<keyword evidence="7" id="KW-1185">Reference proteome</keyword>
<gene>
    <name evidence="6" type="primary">msrA</name>
    <name evidence="6" type="ORF">GCM10011339_21280</name>
</gene>
<comment type="caution">
    <text evidence="6">The sequence shown here is derived from an EMBL/GenBank/DDBJ whole genome shotgun (WGS) entry which is preliminary data.</text>
</comment>
<organism evidence="6 7">
    <name type="scientific">Echinicola rosea</name>
    <dbReference type="NCBI Taxonomy" id="1807691"/>
    <lineage>
        <taxon>Bacteria</taxon>
        <taxon>Pseudomonadati</taxon>
        <taxon>Bacteroidota</taxon>
        <taxon>Cytophagia</taxon>
        <taxon>Cytophagales</taxon>
        <taxon>Cyclobacteriaceae</taxon>
        <taxon>Echinicola</taxon>
    </lineage>
</organism>
<keyword evidence="2" id="KW-0560">Oxidoreductase</keyword>
<comment type="catalytic activity">
    <reaction evidence="4">
        <text>[thioredoxin]-disulfide + L-methionine + H2O = L-methionine (S)-S-oxide + [thioredoxin]-dithiol</text>
        <dbReference type="Rhea" id="RHEA:19993"/>
        <dbReference type="Rhea" id="RHEA-COMP:10698"/>
        <dbReference type="Rhea" id="RHEA-COMP:10700"/>
        <dbReference type="ChEBI" id="CHEBI:15377"/>
        <dbReference type="ChEBI" id="CHEBI:29950"/>
        <dbReference type="ChEBI" id="CHEBI:50058"/>
        <dbReference type="ChEBI" id="CHEBI:57844"/>
        <dbReference type="ChEBI" id="CHEBI:58772"/>
        <dbReference type="EC" id="1.8.4.11"/>
    </reaction>
</comment>
<dbReference type="InterPro" id="IPR036509">
    <property type="entry name" value="Met_Sox_Rdtase_MsrA_sf"/>
</dbReference>
<dbReference type="SUPFAM" id="SSF55068">
    <property type="entry name" value="Peptide methionine sulfoxide reductase"/>
    <property type="match status" value="1"/>
</dbReference>
<dbReference type="EC" id="1.8.4.11" evidence="1"/>
<evidence type="ECO:0000256" key="3">
    <source>
        <dbReference type="ARBA" id="ARBA00047806"/>
    </source>
</evidence>
<dbReference type="EMBL" id="BMIU01000009">
    <property type="protein sequence ID" value="GGF32869.1"/>
    <property type="molecule type" value="Genomic_DNA"/>
</dbReference>
<dbReference type="Gene3D" id="3.30.1060.10">
    <property type="entry name" value="Peptide methionine sulphoxide reductase MsrA"/>
    <property type="match status" value="1"/>
</dbReference>
<dbReference type="RefSeq" id="WP_137401466.1">
    <property type="nucleotide sequence ID" value="NZ_BMIU01000009.1"/>
</dbReference>
<protein>
    <recommendedName>
        <fullName evidence="1">peptide-methionine (S)-S-oxide reductase</fullName>
        <ecNumber evidence="1">1.8.4.11</ecNumber>
    </recommendedName>
</protein>
<feature type="domain" description="Peptide methionine sulphoxide reductase MsrA" evidence="5">
    <location>
        <begin position="5"/>
        <end position="140"/>
    </location>
</feature>
<evidence type="ECO:0000259" key="5">
    <source>
        <dbReference type="Pfam" id="PF01625"/>
    </source>
</evidence>
<evidence type="ECO:0000313" key="6">
    <source>
        <dbReference type="EMBL" id="GGF32869.1"/>
    </source>
</evidence>